<evidence type="ECO:0000313" key="3">
    <source>
        <dbReference type="Proteomes" id="UP000235388"/>
    </source>
</evidence>
<reference evidence="2 3" key="1">
    <citation type="submission" date="2017-11" db="EMBL/GenBank/DDBJ databases">
        <title>De novo assembly and phasing of dikaryotic genomes from two isolates of Puccinia coronata f. sp. avenae, the causal agent of oat crown rust.</title>
        <authorList>
            <person name="Miller M.E."/>
            <person name="Zhang Y."/>
            <person name="Omidvar V."/>
            <person name="Sperschneider J."/>
            <person name="Schwessinger B."/>
            <person name="Raley C."/>
            <person name="Palmer J.M."/>
            <person name="Garnica D."/>
            <person name="Upadhyaya N."/>
            <person name="Rathjen J."/>
            <person name="Taylor J.M."/>
            <person name="Park R.F."/>
            <person name="Dodds P.N."/>
            <person name="Hirsch C.D."/>
            <person name="Kianian S.F."/>
            <person name="Figueroa M."/>
        </authorList>
    </citation>
    <scope>NUCLEOTIDE SEQUENCE [LARGE SCALE GENOMIC DNA]</scope>
    <source>
        <strain evidence="2">12NC29</strain>
    </source>
</reference>
<keyword evidence="3" id="KW-1185">Reference proteome</keyword>
<feature type="region of interest" description="Disordered" evidence="1">
    <location>
        <begin position="258"/>
        <end position="279"/>
    </location>
</feature>
<name>A0A2N5T4D3_9BASI</name>
<feature type="compositionally biased region" description="Low complexity" evidence="1">
    <location>
        <begin position="469"/>
        <end position="486"/>
    </location>
</feature>
<gene>
    <name evidence="2" type="ORF">PCANC_08478</name>
</gene>
<proteinExistence type="predicted"/>
<evidence type="ECO:0000313" key="2">
    <source>
        <dbReference type="EMBL" id="PLW20346.1"/>
    </source>
</evidence>
<sequence>MEWAGYVVTNGRRPLNDPDQISVKLPGTVLIETRHINPTDGWPENPLLCIRKLAAQISQLMRKTDIKILSGQPITYHDLTETLRRIDEIESSAPARLQLRLSADGKSLETAVDDPAYTLLASSVLYPSNTIASVVHFPQARGDSRRAMLLAVSKRHFLASQHFPHHLRMNPLVIYGLIGMAVPCALVLFINQQQNELVIEEDFFLTQLRKTIDLFELGKKTMAATMAHTLAHSHPADRAPLLLYCVYKLGLAKERATPRTQQKAEFSTTKPKKKTIMSDGNHAAGSATIQFALQYLLYARIPEIGLPGGGLARIKSPRLGRVVEIEADQSSFKTFKASIFNHLRASSNKYPLDEIARHADHKGLLNWYYAIREPDCELVKGFLISLPPYFAEFMGRVEHASTNAKIAIKLWMSHVVAREVPATILEISTVVDTESQMNDVRRNSASPSVWVLDLGSDQSGDDCDTASTPAFSSRAASDSPAASDRSGSMVIDMEAGPNENNANKNIANAPNHPLSATHTFCSESLRSPPEMLAMDDFLFFCHVPASNVQETITEHEITHWTAFIGATEEELTNMGFKWGSRKLLSAGVRKACKFYGYA</sequence>
<evidence type="ECO:0000256" key="1">
    <source>
        <dbReference type="SAM" id="MobiDB-lite"/>
    </source>
</evidence>
<feature type="region of interest" description="Disordered" evidence="1">
    <location>
        <begin position="456"/>
        <end position="486"/>
    </location>
</feature>
<accession>A0A2N5T4D3</accession>
<dbReference type="Proteomes" id="UP000235388">
    <property type="component" value="Unassembled WGS sequence"/>
</dbReference>
<dbReference type="EMBL" id="PGCJ01000799">
    <property type="protein sequence ID" value="PLW20346.1"/>
    <property type="molecule type" value="Genomic_DNA"/>
</dbReference>
<comment type="caution">
    <text evidence="2">The sequence shown here is derived from an EMBL/GenBank/DDBJ whole genome shotgun (WGS) entry which is preliminary data.</text>
</comment>
<organism evidence="2 3">
    <name type="scientific">Puccinia coronata f. sp. avenae</name>
    <dbReference type="NCBI Taxonomy" id="200324"/>
    <lineage>
        <taxon>Eukaryota</taxon>
        <taxon>Fungi</taxon>
        <taxon>Dikarya</taxon>
        <taxon>Basidiomycota</taxon>
        <taxon>Pucciniomycotina</taxon>
        <taxon>Pucciniomycetes</taxon>
        <taxon>Pucciniales</taxon>
        <taxon>Pucciniaceae</taxon>
        <taxon>Puccinia</taxon>
    </lineage>
</organism>
<dbReference type="AlphaFoldDB" id="A0A2N5T4D3"/>
<protein>
    <submittedName>
        <fullName evidence="2">Uncharacterized protein</fullName>
    </submittedName>
</protein>
<feature type="compositionally biased region" description="Polar residues" evidence="1">
    <location>
        <begin position="258"/>
        <end position="269"/>
    </location>
</feature>